<name>A0A4R8EXH1_9BACT</name>
<dbReference type="EMBL" id="SODZ01000002">
    <property type="protein sequence ID" value="TDX17206.1"/>
    <property type="molecule type" value="Genomic_DNA"/>
</dbReference>
<dbReference type="InterPro" id="IPR028098">
    <property type="entry name" value="Glyco_trans_4-like_N"/>
</dbReference>
<evidence type="ECO:0000259" key="2">
    <source>
        <dbReference type="Pfam" id="PF13439"/>
    </source>
</evidence>
<evidence type="ECO:0000313" key="3">
    <source>
        <dbReference type="EMBL" id="TDX17206.1"/>
    </source>
</evidence>
<dbReference type="PANTHER" id="PTHR45947:SF3">
    <property type="entry name" value="SULFOQUINOVOSYL TRANSFERASE SQD2"/>
    <property type="match status" value="1"/>
</dbReference>
<sequence>MKILFCNSNSFPPYQLSGAEETMNDFLEFLAMLGYNVLTINCNERYYLYTKQYEKIIKGKYEEVNNVFGRCFSPNRENFYYYALPLINKYKPDIIFSQLNGLYELSRYAVEKGCKIIYFFHSHISSENMIISNNEFDVLRSNTVSRIICISNDIRNRLPSELQSKTTVVYPLFPQQKYKSLSVKYKKKRILFFNPIKVKGIEIILSLAKIFKNEEFVIYETWGPAPLKYQQEIDSIPNITLKQRQQDIKKIYETGKIYLLPSLCKEGFGRGIVEANINSIPILASHIGGIPEAAGNEQMTVENPEDIQEWLEKVKLLLYDPSKYSYYKEKALQNSKRFETTNLVEVLEQS</sequence>
<comment type="caution">
    <text evidence="3">The sequence shown here is derived from an EMBL/GenBank/DDBJ whole genome shotgun (WGS) entry which is preliminary data.</text>
</comment>
<accession>A0A4R8EXH1</accession>
<dbReference type="SUPFAM" id="SSF53756">
    <property type="entry name" value="UDP-Glycosyltransferase/glycogen phosphorylase"/>
    <property type="match status" value="1"/>
</dbReference>
<dbReference type="GO" id="GO:0016757">
    <property type="term" value="F:glycosyltransferase activity"/>
    <property type="evidence" value="ECO:0007669"/>
    <property type="project" value="InterPro"/>
</dbReference>
<organism evidence="3 4">
    <name type="scientific">Petrotoga sibirica</name>
    <dbReference type="NCBI Taxonomy" id="156202"/>
    <lineage>
        <taxon>Bacteria</taxon>
        <taxon>Thermotogati</taxon>
        <taxon>Thermotogota</taxon>
        <taxon>Thermotogae</taxon>
        <taxon>Petrotogales</taxon>
        <taxon>Petrotogaceae</taxon>
        <taxon>Petrotoga</taxon>
    </lineage>
</organism>
<keyword evidence="4" id="KW-1185">Reference proteome</keyword>
<dbReference type="AlphaFoldDB" id="A0A4R8EXH1"/>
<dbReference type="InterPro" id="IPR001296">
    <property type="entry name" value="Glyco_trans_1"/>
</dbReference>
<dbReference type="Pfam" id="PF00534">
    <property type="entry name" value="Glycos_transf_1"/>
    <property type="match status" value="1"/>
</dbReference>
<feature type="domain" description="Glycosyltransferase subfamily 4-like N-terminal" evidence="2">
    <location>
        <begin position="17"/>
        <end position="171"/>
    </location>
</feature>
<dbReference type="RefSeq" id="WP_103877362.1">
    <property type="nucleotide sequence ID" value="NZ_SODZ01000002.1"/>
</dbReference>
<reference evidence="3 4" key="1">
    <citation type="submission" date="2019-03" db="EMBL/GenBank/DDBJ databases">
        <title>Genomic Encyclopedia of Type Strains, Phase IV (KMG-IV): sequencing the most valuable type-strain genomes for metagenomic binning, comparative biology and taxonomic classification.</title>
        <authorList>
            <person name="Goeker M."/>
        </authorList>
    </citation>
    <scope>NUCLEOTIDE SEQUENCE [LARGE SCALE GENOMIC DNA]</scope>
    <source>
        <strain evidence="3 4">DSM 13575</strain>
    </source>
</reference>
<dbReference type="Gene3D" id="3.40.50.2000">
    <property type="entry name" value="Glycogen Phosphorylase B"/>
    <property type="match status" value="2"/>
</dbReference>
<keyword evidence="3" id="KW-0808">Transferase</keyword>
<dbReference type="CDD" id="cd03801">
    <property type="entry name" value="GT4_PimA-like"/>
    <property type="match status" value="1"/>
</dbReference>
<dbReference type="PANTHER" id="PTHR45947">
    <property type="entry name" value="SULFOQUINOVOSYL TRANSFERASE SQD2"/>
    <property type="match status" value="1"/>
</dbReference>
<gene>
    <name evidence="3" type="ORF">C8D74_102152</name>
</gene>
<feature type="domain" description="Glycosyl transferase family 1" evidence="1">
    <location>
        <begin position="186"/>
        <end position="331"/>
    </location>
</feature>
<protein>
    <submittedName>
        <fullName evidence="3">Glycosyltransferase involved in cell wall biosynthesis</fullName>
    </submittedName>
</protein>
<evidence type="ECO:0000313" key="4">
    <source>
        <dbReference type="Proteomes" id="UP000294817"/>
    </source>
</evidence>
<evidence type="ECO:0000259" key="1">
    <source>
        <dbReference type="Pfam" id="PF00534"/>
    </source>
</evidence>
<proteinExistence type="predicted"/>
<dbReference type="Proteomes" id="UP000294817">
    <property type="component" value="Unassembled WGS sequence"/>
</dbReference>
<dbReference type="InterPro" id="IPR050194">
    <property type="entry name" value="Glycosyltransferase_grp1"/>
</dbReference>
<dbReference type="Pfam" id="PF13439">
    <property type="entry name" value="Glyco_transf_4"/>
    <property type="match status" value="1"/>
</dbReference>